<dbReference type="Pfam" id="PF07103">
    <property type="entry name" value="DUF1365"/>
    <property type="match status" value="1"/>
</dbReference>
<sequence>MDASDVMLFGQSKYRASESSAALNAGMSIATLPRGYVLENQVTHARLLPLASKHAFTYPTLALLLSLNALEDHSLDLSRGWVFGYGGRWGRLSGLRADPYLCPTDGSLRQRLEKVILDRGFTDRLGDAWIMTMPSLLGFEGINPLTVYFCYSPEGALFLTVLEVHNTFGEAHVYCLEPGKREDKAPSRGFDHQWTFPRMFHVSPFNDRSGFYTVSVTRPSHPPSGVPPTTDPTPPPRPNVRVHLHTASADPTVSGPLKLAALLRPSVSTPLTTPALLSALSRTPFALFLSFARIAYVAWILHYVKRLDVFPRPPPLPHPSLSASSGAADTIRHLPAGALEEYAQRRVKVFLTARASTTHITITLVPADPALNPITFAPKDSDPPLRTLRIHYAAPLFFAALLRAPSPQHALRLGAAERLFSVNDASLFCTVFSAPTAPTQRTGWRQRLRATAVEGSLAASPVPPRHALDAAQSTFFATLLDALVLCALLALDRLEAGVFSAARARVVRGMEPWKMWERAAREGGDGVVEQLGTGEACGSVRREE</sequence>
<comment type="caution">
    <text evidence="2">The sequence shown here is derived from an EMBL/GenBank/DDBJ whole genome shotgun (WGS) entry which is preliminary data.</text>
</comment>
<name>A0AAD6TWI9_9AGAR</name>
<keyword evidence="3" id="KW-1185">Reference proteome</keyword>
<dbReference type="Proteomes" id="UP001222325">
    <property type="component" value="Unassembled WGS sequence"/>
</dbReference>
<evidence type="ECO:0000313" key="2">
    <source>
        <dbReference type="EMBL" id="KAJ7080010.1"/>
    </source>
</evidence>
<protein>
    <recommendedName>
        <fullName evidence="4">DUF1365-domain-containing protein</fullName>
    </recommendedName>
</protein>
<dbReference type="AlphaFoldDB" id="A0AAD6TWI9"/>
<evidence type="ECO:0008006" key="4">
    <source>
        <dbReference type="Google" id="ProtNLM"/>
    </source>
</evidence>
<dbReference type="InterPro" id="IPR010775">
    <property type="entry name" value="DUF1365"/>
</dbReference>
<evidence type="ECO:0000256" key="1">
    <source>
        <dbReference type="SAM" id="MobiDB-lite"/>
    </source>
</evidence>
<dbReference type="PANTHER" id="PTHR33973:SF4">
    <property type="entry name" value="OS07G0153300 PROTEIN"/>
    <property type="match status" value="1"/>
</dbReference>
<accession>A0AAD6TWI9</accession>
<gene>
    <name evidence="2" type="ORF">B0H15DRAFT_492879</name>
</gene>
<reference evidence="2" key="1">
    <citation type="submission" date="2023-03" db="EMBL/GenBank/DDBJ databases">
        <title>Massive genome expansion in bonnet fungi (Mycena s.s.) driven by repeated elements and novel gene families across ecological guilds.</title>
        <authorList>
            <consortium name="Lawrence Berkeley National Laboratory"/>
            <person name="Harder C.B."/>
            <person name="Miyauchi S."/>
            <person name="Viragh M."/>
            <person name="Kuo A."/>
            <person name="Thoen E."/>
            <person name="Andreopoulos B."/>
            <person name="Lu D."/>
            <person name="Skrede I."/>
            <person name="Drula E."/>
            <person name="Henrissat B."/>
            <person name="Morin E."/>
            <person name="Kohler A."/>
            <person name="Barry K."/>
            <person name="LaButti K."/>
            <person name="Morin E."/>
            <person name="Salamov A."/>
            <person name="Lipzen A."/>
            <person name="Mereny Z."/>
            <person name="Hegedus B."/>
            <person name="Baldrian P."/>
            <person name="Stursova M."/>
            <person name="Weitz H."/>
            <person name="Taylor A."/>
            <person name="Grigoriev I.V."/>
            <person name="Nagy L.G."/>
            <person name="Martin F."/>
            <person name="Kauserud H."/>
        </authorList>
    </citation>
    <scope>NUCLEOTIDE SEQUENCE</scope>
    <source>
        <strain evidence="2">CBHHK173m</strain>
    </source>
</reference>
<proteinExistence type="predicted"/>
<feature type="region of interest" description="Disordered" evidence="1">
    <location>
        <begin position="217"/>
        <end position="237"/>
    </location>
</feature>
<dbReference type="PANTHER" id="PTHR33973">
    <property type="entry name" value="OS07G0153300 PROTEIN"/>
    <property type="match status" value="1"/>
</dbReference>
<feature type="compositionally biased region" description="Pro residues" evidence="1">
    <location>
        <begin position="220"/>
        <end position="237"/>
    </location>
</feature>
<evidence type="ECO:0000313" key="3">
    <source>
        <dbReference type="Proteomes" id="UP001222325"/>
    </source>
</evidence>
<organism evidence="2 3">
    <name type="scientific">Mycena belliarum</name>
    <dbReference type="NCBI Taxonomy" id="1033014"/>
    <lineage>
        <taxon>Eukaryota</taxon>
        <taxon>Fungi</taxon>
        <taxon>Dikarya</taxon>
        <taxon>Basidiomycota</taxon>
        <taxon>Agaricomycotina</taxon>
        <taxon>Agaricomycetes</taxon>
        <taxon>Agaricomycetidae</taxon>
        <taxon>Agaricales</taxon>
        <taxon>Marasmiineae</taxon>
        <taxon>Mycenaceae</taxon>
        <taxon>Mycena</taxon>
    </lineage>
</organism>
<dbReference type="EMBL" id="JARJCN010000057">
    <property type="protein sequence ID" value="KAJ7080010.1"/>
    <property type="molecule type" value="Genomic_DNA"/>
</dbReference>